<name>A0A7C9RYM6_9PSEU</name>
<evidence type="ECO:0000313" key="2">
    <source>
        <dbReference type="EMBL" id="NGY64723.1"/>
    </source>
</evidence>
<dbReference type="EMBL" id="JAAMPJ010000013">
    <property type="protein sequence ID" value="NGY64723.1"/>
    <property type="molecule type" value="Genomic_DNA"/>
</dbReference>
<dbReference type="PANTHER" id="PTHR40265:SF1">
    <property type="entry name" value="GLYOXALASE-LIKE DOMAIN-CONTAINING PROTEIN"/>
    <property type="match status" value="1"/>
</dbReference>
<dbReference type="PANTHER" id="PTHR40265">
    <property type="entry name" value="BLL2707 PROTEIN"/>
    <property type="match status" value="1"/>
</dbReference>
<dbReference type="InterPro" id="IPR029068">
    <property type="entry name" value="Glyas_Bleomycin-R_OHBP_Dase"/>
</dbReference>
<proteinExistence type="predicted"/>
<feature type="domain" description="Glyoxalase-like" evidence="1">
    <location>
        <begin position="2"/>
        <end position="175"/>
    </location>
</feature>
<dbReference type="InterPro" id="IPR025870">
    <property type="entry name" value="Glyoxalase-like_dom"/>
</dbReference>
<evidence type="ECO:0000259" key="1">
    <source>
        <dbReference type="Pfam" id="PF13468"/>
    </source>
</evidence>
<dbReference type="Proteomes" id="UP000481360">
    <property type="component" value="Unassembled WGS sequence"/>
</dbReference>
<reference evidence="2 3" key="1">
    <citation type="submission" date="2020-03" db="EMBL/GenBank/DDBJ databases">
        <title>Isolation and identification of active actinomycetes.</title>
        <authorList>
            <person name="Sun X."/>
        </authorList>
    </citation>
    <scope>NUCLEOTIDE SEQUENCE [LARGE SCALE GENOMIC DNA]</scope>
    <source>
        <strain evidence="2 3">NEAU-D13</strain>
    </source>
</reference>
<comment type="caution">
    <text evidence="2">The sequence shown here is derived from an EMBL/GenBank/DDBJ whole genome shotgun (WGS) entry which is preliminary data.</text>
</comment>
<accession>A0A7C9RYM6</accession>
<dbReference type="Gene3D" id="3.10.180.10">
    <property type="entry name" value="2,3-Dihydroxybiphenyl 1,2-Dioxygenase, domain 1"/>
    <property type="match status" value="1"/>
</dbReference>
<dbReference type="Pfam" id="PF13468">
    <property type="entry name" value="Glyoxalase_3"/>
    <property type="match status" value="1"/>
</dbReference>
<keyword evidence="3" id="KW-1185">Reference proteome</keyword>
<sequence>MIDHLVYAAPELDAAVDAFEERFGVRAAGGGQHVGLGTHNRLLALGPRTYLEIIAPDPGQPEPAAPRPFGVDGVTEPRLVGWAIAHDDIEQARAAAVAQGFDPGEVLDGQRRTASGEVVRWRLTSNALVGGVVPFLISWGDTPSPALSAPAGLVLESLHVEHPDPALITSRLRALGTDVEVRLAPEPALVASISGRDLR</sequence>
<dbReference type="AlphaFoldDB" id="A0A7C9RYM6"/>
<dbReference type="RefSeq" id="WP_166053516.1">
    <property type="nucleotide sequence ID" value="NZ_JAAMPJ010000013.1"/>
</dbReference>
<gene>
    <name evidence="2" type="ORF">G7043_38005</name>
</gene>
<dbReference type="SUPFAM" id="SSF54593">
    <property type="entry name" value="Glyoxalase/Bleomycin resistance protein/Dihydroxybiphenyl dioxygenase"/>
    <property type="match status" value="1"/>
</dbReference>
<protein>
    <submittedName>
        <fullName evidence="2">VOC family protein</fullName>
    </submittedName>
</protein>
<organism evidence="2 3">
    <name type="scientific">Lentzea alba</name>
    <dbReference type="NCBI Taxonomy" id="2714351"/>
    <lineage>
        <taxon>Bacteria</taxon>
        <taxon>Bacillati</taxon>
        <taxon>Actinomycetota</taxon>
        <taxon>Actinomycetes</taxon>
        <taxon>Pseudonocardiales</taxon>
        <taxon>Pseudonocardiaceae</taxon>
        <taxon>Lentzea</taxon>
    </lineage>
</organism>
<evidence type="ECO:0000313" key="3">
    <source>
        <dbReference type="Proteomes" id="UP000481360"/>
    </source>
</evidence>